<dbReference type="AlphaFoldDB" id="A0A4Q4L082"/>
<evidence type="ECO:0000313" key="1">
    <source>
        <dbReference type="EMBL" id="RYM39840.1"/>
    </source>
</evidence>
<proteinExistence type="predicted"/>
<protein>
    <submittedName>
        <fullName evidence="1">PBS lyase</fullName>
    </submittedName>
</protein>
<evidence type="ECO:0000313" key="2">
    <source>
        <dbReference type="Proteomes" id="UP000291107"/>
    </source>
</evidence>
<dbReference type="GO" id="GO:0016829">
    <property type="term" value="F:lyase activity"/>
    <property type="evidence" value="ECO:0007669"/>
    <property type="project" value="UniProtKB-KW"/>
</dbReference>
<dbReference type="RefSeq" id="WP_129999475.1">
    <property type="nucleotide sequence ID" value="NZ_SEUB01000007.1"/>
</dbReference>
<reference evidence="1 2" key="1">
    <citation type="submission" date="2019-02" db="EMBL/GenBank/DDBJ databases">
        <title>Genome of Pseudomonas korensis isolated from heavy metal contaminated environment.</title>
        <authorList>
            <person name="Ayangbenro A.S."/>
            <person name="Babalola O."/>
        </authorList>
    </citation>
    <scope>NUCLEOTIDE SEQUENCE [LARGE SCALE GENOMIC DNA]</scope>
    <source>
        <strain evidence="1 2">AB36</strain>
    </source>
</reference>
<dbReference type="Proteomes" id="UP000291107">
    <property type="component" value="Unassembled WGS sequence"/>
</dbReference>
<accession>A0A4Q4L082</accession>
<organism evidence="1 2">
    <name type="scientific">Pseudomonas koreensis</name>
    <dbReference type="NCBI Taxonomy" id="198620"/>
    <lineage>
        <taxon>Bacteria</taxon>
        <taxon>Pseudomonadati</taxon>
        <taxon>Pseudomonadota</taxon>
        <taxon>Gammaproteobacteria</taxon>
        <taxon>Pseudomonadales</taxon>
        <taxon>Pseudomonadaceae</taxon>
        <taxon>Pseudomonas</taxon>
    </lineage>
</organism>
<gene>
    <name evidence="1" type="ORF">EVS84_20105</name>
</gene>
<dbReference type="InterPro" id="IPR016024">
    <property type="entry name" value="ARM-type_fold"/>
</dbReference>
<dbReference type="InterPro" id="IPR011989">
    <property type="entry name" value="ARM-like"/>
</dbReference>
<sequence>MNTTQDWLARLARKQGQLSNYENYRRNEALEILAHFNNTGAWADVSNHSNGFVREVAVRELCRQPSPEALAVVIERLNDWVPQVRDLAAEGLKHYLSPAHAQAWLSALEPLMALAAQRRVDHAQTLSAVRAMLQSVDCWDEVYADFLNRQGKAARYLFTLLLEAPESPETLIRSALAHRELTVRLMAVSASLNLPATQSLPLLLEAMSHPGAKIRVRVLYALLPLLVDPKPVLREALIDASPAVRNLALWAAARNDVDAHAVLTERLRQPLPTSKQHWLGVLGLATELAVELPERWHTPALRSSYVTVRQAATRLLRDDQLPELFEALDDPSEKVFAVVIAKLDKIPWSVLNIRLTAKLDQDWHELTSERRSAIFRLIPTWQQLGYLLKRLDTGHAGQTYWLGQIDAWCDGQYHAFDPITPKTDRAAWQDKLRELRANGQIRSGAR</sequence>
<name>A0A4Q4L082_9PSED</name>
<dbReference type="Gene3D" id="1.25.10.10">
    <property type="entry name" value="Leucine-rich Repeat Variant"/>
    <property type="match status" value="2"/>
</dbReference>
<dbReference type="SUPFAM" id="SSF48371">
    <property type="entry name" value="ARM repeat"/>
    <property type="match status" value="1"/>
</dbReference>
<keyword evidence="1" id="KW-0456">Lyase</keyword>
<comment type="caution">
    <text evidence="1">The sequence shown here is derived from an EMBL/GenBank/DDBJ whole genome shotgun (WGS) entry which is preliminary data.</text>
</comment>
<dbReference type="EMBL" id="SEUB01000007">
    <property type="protein sequence ID" value="RYM39840.1"/>
    <property type="molecule type" value="Genomic_DNA"/>
</dbReference>